<feature type="transmembrane region" description="Helical" evidence="1">
    <location>
        <begin position="28"/>
        <end position="48"/>
    </location>
</feature>
<sequence>MIFGYILIGLGVFFLLKNVGVIDLSVSFWYIFYPLFFIFLGLCLVLGISKLKKYWKQAVNFILNNKNGKSGPER</sequence>
<feature type="transmembrane region" description="Helical" evidence="1">
    <location>
        <begin position="5"/>
        <end position="22"/>
    </location>
</feature>
<dbReference type="Proteomes" id="UP000034032">
    <property type="component" value="Unassembled WGS sequence"/>
</dbReference>
<keyword evidence="1" id="KW-0812">Transmembrane</keyword>
<keyword evidence="1" id="KW-0472">Membrane</keyword>
<protein>
    <recommendedName>
        <fullName evidence="2">LiaI-LiaF-like transmembrane region domain-containing protein</fullName>
    </recommendedName>
</protein>
<evidence type="ECO:0000259" key="2">
    <source>
        <dbReference type="Pfam" id="PF18917"/>
    </source>
</evidence>
<comment type="caution">
    <text evidence="3">The sequence shown here is derived from an EMBL/GenBank/DDBJ whole genome shotgun (WGS) entry which is preliminary data.</text>
</comment>
<feature type="domain" description="LiaI-LiaF-like transmembrane region" evidence="2">
    <location>
        <begin position="1"/>
        <end position="44"/>
    </location>
</feature>
<reference evidence="3 4" key="1">
    <citation type="journal article" date="2015" name="Nature">
        <title>rRNA introns, odd ribosomes, and small enigmatic genomes across a large radiation of phyla.</title>
        <authorList>
            <person name="Brown C.T."/>
            <person name="Hug L.A."/>
            <person name="Thomas B.C."/>
            <person name="Sharon I."/>
            <person name="Castelle C.J."/>
            <person name="Singh A."/>
            <person name="Wilkins M.J."/>
            <person name="Williams K.H."/>
            <person name="Banfield J.F."/>
        </authorList>
    </citation>
    <scope>NUCLEOTIDE SEQUENCE [LARGE SCALE GENOMIC DNA]</scope>
</reference>
<evidence type="ECO:0000256" key="1">
    <source>
        <dbReference type="SAM" id="Phobius"/>
    </source>
</evidence>
<accession>A0A0G1KDY4</accession>
<dbReference type="InterPro" id="IPR043726">
    <property type="entry name" value="LiaI-LiaF-like_TM1"/>
</dbReference>
<proteinExistence type="predicted"/>
<keyword evidence="1" id="KW-1133">Transmembrane helix</keyword>
<gene>
    <name evidence="3" type="ORF">UW79_C0015G0004</name>
</gene>
<dbReference type="Pfam" id="PF18917">
    <property type="entry name" value="LiaI-LiaF-like_TM1"/>
    <property type="match status" value="1"/>
</dbReference>
<organism evidence="3 4">
    <name type="scientific">Candidatus Yanofskybacteria bacterium GW2011_GWA2_44_9</name>
    <dbReference type="NCBI Taxonomy" id="1619025"/>
    <lineage>
        <taxon>Bacteria</taxon>
        <taxon>Candidatus Yanofskyibacteriota</taxon>
    </lineage>
</organism>
<evidence type="ECO:0000313" key="4">
    <source>
        <dbReference type="Proteomes" id="UP000034032"/>
    </source>
</evidence>
<evidence type="ECO:0000313" key="3">
    <source>
        <dbReference type="EMBL" id="KKT81765.1"/>
    </source>
</evidence>
<dbReference type="AlphaFoldDB" id="A0A0G1KDY4"/>
<dbReference type="EMBL" id="LCJR01000015">
    <property type="protein sequence ID" value="KKT81765.1"/>
    <property type="molecule type" value="Genomic_DNA"/>
</dbReference>
<name>A0A0G1KDY4_9BACT</name>